<evidence type="ECO:0000259" key="11">
    <source>
        <dbReference type="Pfam" id="PF24948"/>
    </source>
</evidence>
<keyword evidence="2" id="KW-0963">Cytoplasm</keyword>
<reference evidence="12" key="1">
    <citation type="submission" date="2020-04" db="EMBL/GenBank/DDBJ databases">
        <authorList>
            <person name="Zhang T."/>
        </authorList>
    </citation>
    <scope>NUCLEOTIDE SEQUENCE</scope>
    <source>
        <strain evidence="12">HKST-UBA02</strain>
    </source>
</reference>
<evidence type="ECO:0000256" key="6">
    <source>
        <dbReference type="ARBA" id="ARBA00022840"/>
    </source>
</evidence>
<protein>
    <recommendedName>
        <fullName evidence="14">ATP citrate synthase</fullName>
    </recommendedName>
</protein>
<dbReference type="GO" id="GO:0005524">
    <property type="term" value="F:ATP binding"/>
    <property type="evidence" value="ECO:0007669"/>
    <property type="project" value="UniProtKB-KW"/>
</dbReference>
<keyword evidence="7" id="KW-0443">Lipid metabolism</keyword>
<accession>A0A955RWJ0</accession>
<dbReference type="EMBL" id="JAGQKY010000011">
    <property type="protein sequence ID" value="MCA9397286.1"/>
    <property type="molecule type" value="Genomic_DNA"/>
</dbReference>
<dbReference type="Gene3D" id="3.40.50.261">
    <property type="entry name" value="Succinyl-CoA synthetase domains"/>
    <property type="match status" value="1"/>
</dbReference>
<dbReference type="GO" id="GO:0006104">
    <property type="term" value="P:succinyl-CoA metabolic process"/>
    <property type="evidence" value="ECO:0007669"/>
    <property type="project" value="TreeGrafter"/>
</dbReference>
<reference evidence="12" key="2">
    <citation type="journal article" date="2021" name="Microbiome">
        <title>Successional dynamics and alternative stable states in a saline activated sludge microbial community over 9 years.</title>
        <authorList>
            <person name="Wang Y."/>
            <person name="Ye J."/>
            <person name="Ju F."/>
            <person name="Liu L."/>
            <person name="Boyd J.A."/>
            <person name="Deng Y."/>
            <person name="Parks D.H."/>
            <person name="Jiang X."/>
            <person name="Yin X."/>
            <person name="Woodcroft B.J."/>
            <person name="Tyson G.W."/>
            <person name="Hugenholtz P."/>
            <person name="Polz M.F."/>
            <person name="Zhang T."/>
        </authorList>
    </citation>
    <scope>NUCLEOTIDE SEQUENCE</scope>
    <source>
        <strain evidence="12">HKST-UBA02</strain>
    </source>
</reference>
<dbReference type="GO" id="GO:0006629">
    <property type="term" value="P:lipid metabolic process"/>
    <property type="evidence" value="ECO:0007669"/>
    <property type="project" value="UniProtKB-KW"/>
</dbReference>
<feature type="domain" description="ATP-citrate synthase citrate-binding" evidence="10">
    <location>
        <begin position="249"/>
        <end position="370"/>
    </location>
</feature>
<dbReference type="GO" id="GO:0042709">
    <property type="term" value="C:succinate-CoA ligase complex"/>
    <property type="evidence" value="ECO:0007669"/>
    <property type="project" value="TreeGrafter"/>
</dbReference>
<dbReference type="GO" id="GO:0006099">
    <property type="term" value="P:tricarboxylic acid cycle"/>
    <property type="evidence" value="ECO:0007669"/>
    <property type="project" value="TreeGrafter"/>
</dbReference>
<keyword evidence="4" id="KW-0808">Transferase</keyword>
<evidence type="ECO:0000256" key="7">
    <source>
        <dbReference type="ARBA" id="ARBA00023098"/>
    </source>
</evidence>
<name>A0A955RWJ0_UNCKA</name>
<dbReference type="InterPro" id="IPR032263">
    <property type="entry name" value="Citrate-bd"/>
</dbReference>
<dbReference type="PANTHER" id="PTHR11815">
    <property type="entry name" value="SUCCINYL-COA SYNTHETASE BETA CHAIN"/>
    <property type="match status" value="1"/>
</dbReference>
<organism evidence="12 13">
    <name type="scientific">candidate division WWE3 bacterium</name>
    <dbReference type="NCBI Taxonomy" id="2053526"/>
    <lineage>
        <taxon>Bacteria</taxon>
        <taxon>Katanobacteria</taxon>
    </lineage>
</organism>
<dbReference type="Pfam" id="PF24948">
    <property type="entry name" value="Citrate_synth_N"/>
    <property type="match status" value="1"/>
</dbReference>
<feature type="domain" description="ATP-citrate synthase ATP-grasp" evidence="11">
    <location>
        <begin position="2"/>
        <end position="229"/>
    </location>
</feature>
<evidence type="ECO:0000256" key="4">
    <source>
        <dbReference type="ARBA" id="ARBA00022679"/>
    </source>
</evidence>
<evidence type="ECO:0008006" key="14">
    <source>
        <dbReference type="Google" id="ProtNLM"/>
    </source>
</evidence>
<comment type="caution">
    <text evidence="12">The sequence shown here is derived from an EMBL/GenBank/DDBJ whole genome shotgun (WGS) entry which is preliminary data.</text>
</comment>
<dbReference type="AlphaFoldDB" id="A0A955RWJ0"/>
<dbReference type="Pfam" id="PF16114">
    <property type="entry name" value="Citrate_bind"/>
    <property type="match status" value="1"/>
</dbReference>
<keyword evidence="6" id="KW-0067">ATP-binding</keyword>
<dbReference type="GO" id="GO:0003878">
    <property type="term" value="F:ATP citrate synthase activity"/>
    <property type="evidence" value="ECO:0007669"/>
    <property type="project" value="UniProtKB-EC"/>
</dbReference>
<evidence type="ECO:0000313" key="13">
    <source>
        <dbReference type="Proteomes" id="UP000699691"/>
    </source>
</evidence>
<gene>
    <name evidence="12" type="ORF">KC573_00505</name>
</gene>
<keyword evidence="8" id="KW-0012">Acyltransferase</keyword>
<dbReference type="InterPro" id="IPR056749">
    <property type="entry name" value="Citrate_synth_N"/>
</dbReference>
<dbReference type="InterPro" id="IPR016102">
    <property type="entry name" value="Succinyl-CoA_synth-like"/>
</dbReference>
<feature type="non-terminal residue" evidence="12">
    <location>
        <position position="371"/>
    </location>
</feature>
<dbReference type="PANTHER" id="PTHR11815:SF10">
    <property type="entry name" value="SUCCINATE--COA LIGASE [GDP-FORMING] SUBUNIT BETA, MITOCHONDRIAL"/>
    <property type="match status" value="1"/>
</dbReference>
<evidence type="ECO:0000256" key="2">
    <source>
        <dbReference type="ARBA" id="ARBA00022490"/>
    </source>
</evidence>
<evidence type="ECO:0000259" key="10">
    <source>
        <dbReference type="Pfam" id="PF16114"/>
    </source>
</evidence>
<evidence type="ECO:0000256" key="9">
    <source>
        <dbReference type="ARBA" id="ARBA00047593"/>
    </source>
</evidence>
<dbReference type="GO" id="GO:0004775">
    <property type="term" value="F:succinate-CoA ligase (ADP-forming) activity"/>
    <property type="evidence" value="ECO:0007669"/>
    <property type="project" value="TreeGrafter"/>
</dbReference>
<keyword evidence="3" id="KW-0444">Lipid biosynthesis</keyword>
<comment type="catalytic activity">
    <reaction evidence="9">
        <text>oxaloacetate + acetyl-CoA + ADP + phosphate = citrate + ATP + CoA</text>
        <dbReference type="Rhea" id="RHEA:21160"/>
        <dbReference type="ChEBI" id="CHEBI:16452"/>
        <dbReference type="ChEBI" id="CHEBI:16947"/>
        <dbReference type="ChEBI" id="CHEBI:30616"/>
        <dbReference type="ChEBI" id="CHEBI:43474"/>
        <dbReference type="ChEBI" id="CHEBI:57287"/>
        <dbReference type="ChEBI" id="CHEBI:57288"/>
        <dbReference type="ChEBI" id="CHEBI:456216"/>
        <dbReference type="EC" id="2.3.3.8"/>
    </reaction>
</comment>
<evidence type="ECO:0000256" key="8">
    <source>
        <dbReference type="ARBA" id="ARBA00023315"/>
    </source>
</evidence>
<dbReference type="Gene3D" id="3.30.470.110">
    <property type="match status" value="1"/>
</dbReference>
<dbReference type="Proteomes" id="UP000699691">
    <property type="component" value="Unassembled WGS sequence"/>
</dbReference>
<sequence>MHKKISEFQAKSALFDYLASPELIVEITDINTIDTLPQKYPWLLSTKLVAKPDIGIGKRGKQGLISLKNDWIATRDWIESQWNKTITHSPGQDSRLNRFIVQEYIPHAPNDEWYLSFQTDIENDILLLSPRGGTSVEQSWDSISRLKIDLINGIDISSLEHYINQHYIIHSQDITTLVQFIEKLYTFFVEYAFVELEINPLIVRNRSIHVVDLKAKIDTDAYWQNAKLWNEYDFIGAHKKLFTDVDILEDKIRNLDQASGSSLKCKILNSNGSIWPLTAGGGASIVVLDAIAQRGLIDEVGFYGEYSGNPDNQLMHAYAEAIINFMLSSKSENQKTLLILGATANFTDVRETFAGIISALELHASELQRQN</sequence>
<keyword evidence="5" id="KW-0547">Nucleotide-binding</keyword>
<proteinExistence type="predicted"/>
<evidence type="ECO:0000256" key="5">
    <source>
        <dbReference type="ARBA" id="ARBA00022741"/>
    </source>
</evidence>
<dbReference type="SUPFAM" id="SSF52210">
    <property type="entry name" value="Succinyl-CoA synthetase domains"/>
    <property type="match status" value="1"/>
</dbReference>
<evidence type="ECO:0000256" key="3">
    <source>
        <dbReference type="ARBA" id="ARBA00022516"/>
    </source>
</evidence>
<dbReference type="SUPFAM" id="SSF56059">
    <property type="entry name" value="Glutathione synthetase ATP-binding domain-like"/>
    <property type="match status" value="1"/>
</dbReference>
<evidence type="ECO:0000313" key="12">
    <source>
        <dbReference type="EMBL" id="MCA9397286.1"/>
    </source>
</evidence>
<evidence type="ECO:0000256" key="1">
    <source>
        <dbReference type="ARBA" id="ARBA00004496"/>
    </source>
</evidence>
<comment type="subcellular location">
    <subcellularLocation>
        <location evidence="1">Cytoplasm</location>
    </subcellularLocation>
</comment>